<comment type="caution">
    <text evidence="3">The sequence shown here is derived from an EMBL/GenBank/DDBJ whole genome shotgun (WGS) entry which is preliminary data.</text>
</comment>
<dbReference type="PANTHER" id="PTHR43833:SF9">
    <property type="entry name" value="POTASSIUM CHANNEL PROTEIN YUGO-RELATED"/>
    <property type="match status" value="1"/>
</dbReference>
<keyword evidence="1" id="KW-1133">Transmembrane helix</keyword>
<dbReference type="InterPro" id="IPR036721">
    <property type="entry name" value="RCK_C_sf"/>
</dbReference>
<feature type="non-terminal residue" evidence="3">
    <location>
        <position position="1"/>
    </location>
</feature>
<dbReference type="InterPro" id="IPR050721">
    <property type="entry name" value="Trk_Ktr_HKT_K-transport"/>
</dbReference>
<dbReference type="AlphaFoldDB" id="W4LK61"/>
<evidence type="ECO:0000313" key="3">
    <source>
        <dbReference type="EMBL" id="ETW98357.1"/>
    </source>
</evidence>
<reference evidence="3 4" key="1">
    <citation type="journal article" date="2014" name="Nature">
        <title>An environmental bacterial taxon with a large and distinct metabolic repertoire.</title>
        <authorList>
            <person name="Wilson M.C."/>
            <person name="Mori T."/>
            <person name="Ruckert C."/>
            <person name="Uria A.R."/>
            <person name="Helf M.J."/>
            <person name="Takada K."/>
            <person name="Gernert C."/>
            <person name="Steffens U.A."/>
            <person name="Heycke N."/>
            <person name="Schmitt S."/>
            <person name="Rinke C."/>
            <person name="Helfrich E.J."/>
            <person name="Brachmann A.O."/>
            <person name="Gurgui C."/>
            <person name="Wakimoto T."/>
            <person name="Kracht M."/>
            <person name="Crusemann M."/>
            <person name="Hentschel U."/>
            <person name="Abe I."/>
            <person name="Matsunaga S."/>
            <person name="Kalinowski J."/>
            <person name="Takeyama H."/>
            <person name="Piel J."/>
        </authorList>
    </citation>
    <scope>NUCLEOTIDE SEQUENCE [LARGE SCALE GENOMIC DNA]</scope>
    <source>
        <strain evidence="4">TSY1</strain>
    </source>
</reference>
<dbReference type="GO" id="GO:0006813">
    <property type="term" value="P:potassium ion transport"/>
    <property type="evidence" value="ECO:0007669"/>
    <property type="project" value="InterPro"/>
</dbReference>
<sequence length="484" mass="51995">VFGQPRFTSDLGRLFTMGVLCSGFLLLLVLMPLLFMQGQTVARVPVELPKDARGHVIVCLYDAVIAALITRLVQYHQPYVLLIPDVDEALRLYDLGLNVVVGELDQAETFERLQAAQAALVVMTATDATNTNVVFTLREVAANVPVIATATHAMAGHMLGLAGCSHVLYLGRMLGAALARRIDIGGGMPHVIGRFERLLIAEAAAAHTPLAGTTLTDNRLRECADLSVIGVWERGRFEIAGSETAISPETVLVLAGTPEQLRQYNAWIGAADTTSAPVIILGGGRVGLAIASVLAKRNIAHCIVEQRPELMQASSPYIIGNAEEEEVLRTAGIMEAPAVVTTTHDDDLNVYLTLLCRHLRPDMQIISRAALERNVATLHRAGADFVMSYASLGANTIWNYLMHNDVLMVTEGLNVFQVPLPAHLAGKTIEEAISQSTAGCHVVAVEAEGHMQINPEPSLPLPSQAEVILIGTAKAEQALLQAWT</sequence>
<dbReference type="InterPro" id="IPR003148">
    <property type="entry name" value="RCK_N"/>
</dbReference>
<evidence type="ECO:0000259" key="2">
    <source>
        <dbReference type="Pfam" id="PF02254"/>
    </source>
</evidence>
<dbReference type="Proteomes" id="UP000019141">
    <property type="component" value="Unassembled WGS sequence"/>
</dbReference>
<feature type="domain" description="RCK N-terminal" evidence="2">
    <location>
        <begin position="56"/>
        <end position="169"/>
    </location>
</feature>
<dbReference type="Gene3D" id="3.40.50.720">
    <property type="entry name" value="NAD(P)-binding Rossmann-like Domain"/>
    <property type="match status" value="2"/>
</dbReference>
<dbReference type="InterPro" id="IPR036291">
    <property type="entry name" value="NAD(P)-bd_dom_sf"/>
</dbReference>
<evidence type="ECO:0000256" key="1">
    <source>
        <dbReference type="SAM" id="Phobius"/>
    </source>
</evidence>
<dbReference type="HOGENOM" id="CLU_035216_0_0_7"/>
<dbReference type="SUPFAM" id="SSF51735">
    <property type="entry name" value="NAD(P)-binding Rossmann-fold domains"/>
    <property type="match status" value="2"/>
</dbReference>
<organism evidence="3 4">
    <name type="scientific">Entotheonella factor</name>
    <dbReference type="NCBI Taxonomy" id="1429438"/>
    <lineage>
        <taxon>Bacteria</taxon>
        <taxon>Pseudomonadati</taxon>
        <taxon>Nitrospinota/Tectimicrobiota group</taxon>
        <taxon>Candidatus Tectimicrobiota</taxon>
        <taxon>Candidatus Entotheonellia</taxon>
        <taxon>Candidatus Entotheonellales</taxon>
        <taxon>Candidatus Entotheonellaceae</taxon>
        <taxon>Candidatus Entotheonella</taxon>
    </lineage>
</organism>
<dbReference type="Gene3D" id="3.30.70.1450">
    <property type="entry name" value="Regulator of K+ conductance, C-terminal domain"/>
    <property type="match status" value="2"/>
</dbReference>
<feature type="transmembrane region" description="Helical" evidence="1">
    <location>
        <begin position="14"/>
        <end position="35"/>
    </location>
</feature>
<keyword evidence="4" id="KW-1185">Reference proteome</keyword>
<protein>
    <recommendedName>
        <fullName evidence="2">RCK N-terminal domain-containing protein</fullName>
    </recommendedName>
</protein>
<dbReference type="Pfam" id="PF02254">
    <property type="entry name" value="TrkA_N"/>
    <property type="match status" value="2"/>
</dbReference>
<feature type="domain" description="RCK N-terminal" evidence="2">
    <location>
        <begin position="278"/>
        <end position="388"/>
    </location>
</feature>
<keyword evidence="1" id="KW-0812">Transmembrane</keyword>
<accession>W4LK61</accession>
<keyword evidence="1" id="KW-0472">Membrane</keyword>
<proteinExistence type="predicted"/>
<dbReference type="PANTHER" id="PTHR43833">
    <property type="entry name" value="POTASSIUM CHANNEL PROTEIN 2-RELATED-RELATED"/>
    <property type="match status" value="1"/>
</dbReference>
<dbReference type="SUPFAM" id="SSF116726">
    <property type="entry name" value="TrkA C-terminal domain-like"/>
    <property type="match status" value="2"/>
</dbReference>
<dbReference type="EMBL" id="AZHW01000563">
    <property type="protein sequence ID" value="ETW98357.1"/>
    <property type="molecule type" value="Genomic_DNA"/>
</dbReference>
<evidence type="ECO:0000313" key="4">
    <source>
        <dbReference type="Proteomes" id="UP000019141"/>
    </source>
</evidence>
<name>W4LK61_ENTF1</name>
<gene>
    <name evidence="3" type="ORF">ETSY1_19085</name>
</gene>